<dbReference type="EMBL" id="JXTC01000060">
    <property type="protein sequence ID" value="PON93056.1"/>
    <property type="molecule type" value="Genomic_DNA"/>
</dbReference>
<comment type="caution">
    <text evidence="2">The sequence shown here is derived from an EMBL/GenBank/DDBJ whole genome shotgun (WGS) entry which is preliminary data.</text>
</comment>
<dbReference type="PANTHER" id="PTHR46993:SF6">
    <property type="entry name" value="MYB TRANSCRIPTION FACTOR"/>
    <property type="match status" value="1"/>
</dbReference>
<reference evidence="3" key="1">
    <citation type="submission" date="2016-06" db="EMBL/GenBank/DDBJ databases">
        <title>Parallel loss of symbiosis genes in relatives of nitrogen-fixing non-legume Parasponia.</title>
        <authorList>
            <person name="Van Velzen R."/>
            <person name="Holmer R."/>
            <person name="Bu F."/>
            <person name="Rutten L."/>
            <person name="Van Zeijl A."/>
            <person name="Liu W."/>
            <person name="Santuari L."/>
            <person name="Cao Q."/>
            <person name="Sharma T."/>
            <person name="Shen D."/>
            <person name="Roswanjaya Y."/>
            <person name="Wardhani T."/>
            <person name="Kalhor M.S."/>
            <person name="Jansen J."/>
            <person name="Van den Hoogen J."/>
            <person name="Gungor B."/>
            <person name="Hartog M."/>
            <person name="Hontelez J."/>
            <person name="Verver J."/>
            <person name="Yang W.-C."/>
            <person name="Schijlen E."/>
            <person name="Repin R."/>
            <person name="Schilthuizen M."/>
            <person name="Schranz E."/>
            <person name="Heidstra R."/>
            <person name="Miyata K."/>
            <person name="Fedorova E."/>
            <person name="Kohlen W."/>
            <person name="Bisseling T."/>
            <person name="Smit S."/>
            <person name="Geurts R."/>
        </authorList>
    </citation>
    <scope>NUCLEOTIDE SEQUENCE [LARGE SCALE GENOMIC DNA]</scope>
    <source>
        <strain evidence="3">cv. RG33-2</strain>
    </source>
</reference>
<dbReference type="STRING" id="63057.A0A2P5F5J3"/>
<evidence type="ECO:0000256" key="1">
    <source>
        <dbReference type="SAM" id="MobiDB-lite"/>
    </source>
</evidence>
<dbReference type="PANTHER" id="PTHR46993">
    <property type="entry name" value="MYB TRANSCRIPTION FACTOR"/>
    <property type="match status" value="1"/>
</dbReference>
<dbReference type="InParanoid" id="A0A2P5F5J3"/>
<organism evidence="2 3">
    <name type="scientific">Trema orientale</name>
    <name type="common">Charcoal tree</name>
    <name type="synonym">Celtis orientalis</name>
    <dbReference type="NCBI Taxonomy" id="63057"/>
    <lineage>
        <taxon>Eukaryota</taxon>
        <taxon>Viridiplantae</taxon>
        <taxon>Streptophyta</taxon>
        <taxon>Embryophyta</taxon>
        <taxon>Tracheophyta</taxon>
        <taxon>Spermatophyta</taxon>
        <taxon>Magnoliopsida</taxon>
        <taxon>eudicotyledons</taxon>
        <taxon>Gunneridae</taxon>
        <taxon>Pentapetalae</taxon>
        <taxon>rosids</taxon>
        <taxon>fabids</taxon>
        <taxon>Rosales</taxon>
        <taxon>Cannabaceae</taxon>
        <taxon>Trema</taxon>
    </lineage>
</organism>
<evidence type="ECO:0000313" key="2">
    <source>
        <dbReference type="EMBL" id="PON93056.1"/>
    </source>
</evidence>
<dbReference type="Proteomes" id="UP000237000">
    <property type="component" value="Unassembled WGS sequence"/>
</dbReference>
<dbReference type="AlphaFoldDB" id="A0A2P5F5J3"/>
<keyword evidence="3" id="KW-1185">Reference proteome</keyword>
<accession>A0A2P5F5J3</accession>
<proteinExistence type="predicted"/>
<name>A0A2P5F5J3_TREOI</name>
<evidence type="ECO:0000313" key="3">
    <source>
        <dbReference type="Proteomes" id="UP000237000"/>
    </source>
</evidence>
<gene>
    <name evidence="2" type="ORF">TorRG33x02_109620</name>
</gene>
<feature type="region of interest" description="Disordered" evidence="1">
    <location>
        <begin position="126"/>
        <end position="177"/>
    </location>
</feature>
<feature type="non-terminal residue" evidence="2">
    <location>
        <position position="177"/>
    </location>
</feature>
<sequence length="177" mass="19276">MSTPTEWMRRVMLIRNIEYEVSDDSVSETLLDNLESIEKLKEEEEVPNTMKSAYYAVALECIIKYLAHKEELKAAITSPIIRRSLLALNTRNAALGSVSNYLRDAWTSIQVSRAVAGARVHTLGVDSGAGPHTHGLGSGSVGGNSDSQFAAKEEEQEPIAVAVHVPDDANPPAHSYE</sequence>
<protein>
    <submittedName>
        <fullName evidence="2">Uncharacterized protein</fullName>
    </submittedName>
</protein>
<dbReference type="OrthoDB" id="608866at2759"/>